<dbReference type="InterPro" id="IPR046342">
    <property type="entry name" value="CBS_dom_sf"/>
</dbReference>
<evidence type="ECO:0000256" key="6">
    <source>
        <dbReference type="ARBA" id="ARBA00023136"/>
    </source>
</evidence>
<organism evidence="7 8">
    <name type="scientific">Mya arenaria</name>
    <name type="common">Soft-shell clam</name>
    <dbReference type="NCBI Taxonomy" id="6604"/>
    <lineage>
        <taxon>Eukaryota</taxon>
        <taxon>Metazoa</taxon>
        <taxon>Spiralia</taxon>
        <taxon>Lophotrochozoa</taxon>
        <taxon>Mollusca</taxon>
        <taxon>Bivalvia</taxon>
        <taxon>Autobranchia</taxon>
        <taxon>Heteroconchia</taxon>
        <taxon>Euheterodonta</taxon>
        <taxon>Imparidentia</taxon>
        <taxon>Neoheterodontei</taxon>
        <taxon>Myida</taxon>
        <taxon>Myoidea</taxon>
        <taxon>Myidae</taxon>
        <taxon>Mya</taxon>
    </lineage>
</organism>
<dbReference type="InterPro" id="IPR051280">
    <property type="entry name" value="Cl-channel/antiporter"/>
</dbReference>
<comment type="subcellular location">
    <subcellularLocation>
        <location evidence="1">Membrane</location>
        <topology evidence="1">Multi-pass membrane protein</topology>
    </subcellularLocation>
</comment>
<evidence type="ECO:0000313" key="8">
    <source>
        <dbReference type="Proteomes" id="UP001164746"/>
    </source>
</evidence>
<protein>
    <submittedName>
        <fullName evidence="7">CLCN7-like protein</fullName>
    </submittedName>
</protein>
<dbReference type="PANTHER" id="PTHR11689:SF136">
    <property type="entry name" value="H(+)_CL(-) EXCHANGE TRANSPORTER 7"/>
    <property type="match status" value="1"/>
</dbReference>
<dbReference type="Pfam" id="PF00654">
    <property type="entry name" value="Voltage_CLC"/>
    <property type="match status" value="1"/>
</dbReference>
<reference evidence="7" key="1">
    <citation type="submission" date="2022-11" db="EMBL/GenBank/DDBJ databases">
        <title>Centuries of genome instability and evolution in soft-shell clam transmissible cancer (bioRxiv).</title>
        <authorList>
            <person name="Hart S.F.M."/>
            <person name="Yonemitsu M.A."/>
            <person name="Giersch R.M."/>
            <person name="Beal B.F."/>
            <person name="Arriagada G."/>
            <person name="Davis B.W."/>
            <person name="Ostrander E.A."/>
            <person name="Goff S.P."/>
            <person name="Metzger M.J."/>
        </authorList>
    </citation>
    <scope>NUCLEOTIDE SEQUENCE</scope>
    <source>
        <strain evidence="7">MELC-2E11</strain>
        <tissue evidence="7">Siphon/mantle</tissue>
    </source>
</reference>
<keyword evidence="4" id="KW-1133">Transmembrane helix</keyword>
<evidence type="ECO:0000256" key="2">
    <source>
        <dbReference type="ARBA" id="ARBA00022692"/>
    </source>
</evidence>
<keyword evidence="2" id="KW-0812">Transmembrane</keyword>
<dbReference type="SUPFAM" id="SSF81340">
    <property type="entry name" value="Clc chloride channel"/>
    <property type="match status" value="1"/>
</dbReference>
<dbReference type="Gene3D" id="1.10.3080.10">
    <property type="entry name" value="Clc chloride channel"/>
    <property type="match status" value="1"/>
</dbReference>
<dbReference type="InterPro" id="IPR001807">
    <property type="entry name" value="ClC"/>
</dbReference>
<name>A0ABY7DI13_MYAAR</name>
<evidence type="ECO:0000256" key="3">
    <source>
        <dbReference type="ARBA" id="ARBA00022737"/>
    </source>
</evidence>
<gene>
    <name evidence="7" type="ORF">MAR_029037</name>
</gene>
<keyword evidence="8" id="KW-1185">Reference proteome</keyword>
<accession>A0ABY7DI13</accession>
<keyword evidence="3" id="KW-0677">Repeat</keyword>
<dbReference type="PANTHER" id="PTHR11689">
    <property type="entry name" value="CHLORIDE CHANNEL PROTEIN CLC FAMILY MEMBER"/>
    <property type="match status" value="1"/>
</dbReference>
<dbReference type="Proteomes" id="UP001164746">
    <property type="component" value="Chromosome 2"/>
</dbReference>
<sequence length="251" mass="28873">MYCVVFFMLACWTYGLAIPSGLFIPSLLIWAALGRLFGQCLQILFPHAGIYDSQIFLQGVPTLGWEPPLMSANIFAREVMSHPTIVFRTQEKVGRIVVILKKEAHNGFSVVEDYDPNSDVEYTSEVHEYTYTLYIFQDNTDIKRKMDQLKSSDFRDAYPRFPSIQQIHISPHERDFTIDLCASLPRIFRLFRALGLRHVVVINDKNMVGNIIICLLENVFGMVTRKDLARFKVKVNLLRGKIDIHEIISAQ</sequence>
<evidence type="ECO:0000256" key="4">
    <source>
        <dbReference type="ARBA" id="ARBA00022989"/>
    </source>
</evidence>
<keyword evidence="5" id="KW-0129">CBS domain</keyword>
<keyword evidence="6" id="KW-0472">Membrane</keyword>
<evidence type="ECO:0000256" key="5">
    <source>
        <dbReference type="ARBA" id="ARBA00023122"/>
    </source>
</evidence>
<dbReference type="InterPro" id="IPR014743">
    <property type="entry name" value="Cl-channel_core"/>
</dbReference>
<dbReference type="SUPFAM" id="SSF54631">
    <property type="entry name" value="CBS-domain pair"/>
    <property type="match status" value="1"/>
</dbReference>
<dbReference type="EMBL" id="CP111013">
    <property type="protein sequence ID" value="WAQ96347.1"/>
    <property type="molecule type" value="Genomic_DNA"/>
</dbReference>
<proteinExistence type="predicted"/>
<evidence type="ECO:0000256" key="1">
    <source>
        <dbReference type="ARBA" id="ARBA00004141"/>
    </source>
</evidence>
<evidence type="ECO:0000313" key="7">
    <source>
        <dbReference type="EMBL" id="WAQ96347.1"/>
    </source>
</evidence>